<comment type="caution">
    <text evidence="2">The sequence shown here is derived from an EMBL/GenBank/DDBJ whole genome shotgun (WGS) entry which is preliminary data.</text>
</comment>
<dbReference type="Gene3D" id="3.30.2310.20">
    <property type="entry name" value="RelE-like"/>
    <property type="match status" value="1"/>
</dbReference>
<dbReference type="EMBL" id="JACRJB010000049">
    <property type="protein sequence ID" value="MBI5131037.1"/>
    <property type="molecule type" value="Genomic_DNA"/>
</dbReference>
<gene>
    <name evidence="2" type="ORF">HZA66_16475</name>
</gene>
<evidence type="ECO:0000313" key="3">
    <source>
        <dbReference type="Proteomes" id="UP000782519"/>
    </source>
</evidence>
<dbReference type="Pfam" id="PF05016">
    <property type="entry name" value="ParE_toxin"/>
    <property type="match status" value="1"/>
</dbReference>
<organism evidence="2 3">
    <name type="scientific">Rhodopseudomonas palustris</name>
    <dbReference type="NCBI Taxonomy" id="1076"/>
    <lineage>
        <taxon>Bacteria</taxon>
        <taxon>Pseudomonadati</taxon>
        <taxon>Pseudomonadota</taxon>
        <taxon>Alphaproteobacteria</taxon>
        <taxon>Hyphomicrobiales</taxon>
        <taxon>Nitrobacteraceae</taxon>
        <taxon>Rhodopseudomonas</taxon>
    </lineage>
</organism>
<name>A0A933RZH1_RHOPL</name>
<dbReference type="Proteomes" id="UP000782519">
    <property type="component" value="Unassembled WGS sequence"/>
</dbReference>
<keyword evidence="1" id="KW-1277">Toxin-antitoxin system</keyword>
<accession>A0A933RZH1</accession>
<protein>
    <submittedName>
        <fullName evidence="2">Type II toxin-antitoxin system RelE/ParE family toxin</fullName>
    </submittedName>
</protein>
<evidence type="ECO:0000256" key="1">
    <source>
        <dbReference type="ARBA" id="ARBA00022649"/>
    </source>
</evidence>
<dbReference type="InterPro" id="IPR035093">
    <property type="entry name" value="RelE/ParE_toxin_dom_sf"/>
</dbReference>
<reference evidence="2" key="1">
    <citation type="submission" date="2020-07" db="EMBL/GenBank/DDBJ databases">
        <title>Huge and variable diversity of episymbiotic CPR bacteria and DPANN archaea in groundwater ecosystems.</title>
        <authorList>
            <person name="He C.Y."/>
            <person name="Keren R."/>
            <person name="Whittaker M."/>
            <person name="Farag I.F."/>
            <person name="Doudna J."/>
            <person name="Cate J.H.D."/>
            <person name="Banfield J.F."/>
        </authorList>
    </citation>
    <scope>NUCLEOTIDE SEQUENCE</scope>
    <source>
        <strain evidence="2">NC_groundwater_1818_Pr3_B-0.1um_66_35</strain>
    </source>
</reference>
<proteinExistence type="predicted"/>
<sequence length="98" mass="11268">MTVRFTLRARDDLRAILGYLTAESPAAAERVRQAMVNTIRSIAERPHLGIRNAKAPELRSRLVGRYPYRIHDLVEAADLWIIHIRHSARRPFDVEAPD</sequence>
<dbReference type="AlphaFoldDB" id="A0A933RZH1"/>
<evidence type="ECO:0000313" key="2">
    <source>
        <dbReference type="EMBL" id="MBI5131037.1"/>
    </source>
</evidence>
<dbReference type="InterPro" id="IPR007712">
    <property type="entry name" value="RelE/ParE_toxin"/>
</dbReference>